<proteinExistence type="predicted"/>
<dbReference type="InterPro" id="IPR032466">
    <property type="entry name" value="Metal_Hydrolase"/>
</dbReference>
<evidence type="ECO:0000313" key="4">
    <source>
        <dbReference type="Proteomes" id="UP000294980"/>
    </source>
</evidence>
<dbReference type="InterPro" id="IPR011059">
    <property type="entry name" value="Metal-dep_hydrolase_composite"/>
</dbReference>
<dbReference type="Pfam" id="PF01979">
    <property type="entry name" value="Amidohydro_1"/>
    <property type="match status" value="1"/>
</dbReference>
<feature type="chain" id="PRO_5020974894" evidence="1">
    <location>
        <begin position="31"/>
        <end position="455"/>
    </location>
</feature>
<dbReference type="PANTHER" id="PTHR43135">
    <property type="entry name" value="ALPHA-D-RIBOSE 1-METHYLPHOSPHONATE 5-TRIPHOSPHATE DIPHOSPHATASE"/>
    <property type="match status" value="1"/>
</dbReference>
<dbReference type="RefSeq" id="WP_117316711.1">
    <property type="nucleotide sequence ID" value="NZ_QQSW01000006.1"/>
</dbReference>
<dbReference type="AlphaFoldDB" id="A0A4R2KVJ8"/>
<keyword evidence="3" id="KW-0378">Hydrolase</keyword>
<gene>
    <name evidence="3" type="ORF">EV688_101338</name>
</gene>
<reference evidence="3 4" key="1">
    <citation type="submission" date="2019-03" db="EMBL/GenBank/DDBJ databases">
        <title>Genomic Encyclopedia of Type Strains, Phase IV (KMG-IV): sequencing the most valuable type-strain genomes for metagenomic binning, comparative biology and taxonomic classification.</title>
        <authorList>
            <person name="Goeker M."/>
        </authorList>
    </citation>
    <scope>NUCLEOTIDE SEQUENCE [LARGE SCALE GENOMIC DNA]</scope>
    <source>
        <strain evidence="3 4">DSM 23344</strain>
    </source>
</reference>
<dbReference type="GO" id="GO:0016810">
    <property type="term" value="F:hydrolase activity, acting on carbon-nitrogen (but not peptide) bonds"/>
    <property type="evidence" value="ECO:0007669"/>
    <property type="project" value="InterPro"/>
</dbReference>
<dbReference type="Gene3D" id="3.20.20.140">
    <property type="entry name" value="Metal-dependent hydrolases"/>
    <property type="match status" value="1"/>
</dbReference>
<dbReference type="SUPFAM" id="SSF51338">
    <property type="entry name" value="Composite domain of metallo-dependent hydrolases"/>
    <property type="match status" value="2"/>
</dbReference>
<dbReference type="OrthoDB" id="9782972at2"/>
<name>A0A4R2KVJ8_9GAMM</name>
<evidence type="ECO:0000313" key="3">
    <source>
        <dbReference type="EMBL" id="TCO78521.1"/>
    </source>
</evidence>
<keyword evidence="1" id="KW-0732">Signal</keyword>
<comment type="caution">
    <text evidence="3">The sequence shown here is derived from an EMBL/GenBank/DDBJ whole genome shotgun (WGS) entry which is preliminary data.</text>
</comment>
<dbReference type="EMBL" id="SLWX01000001">
    <property type="protein sequence ID" value="TCO78521.1"/>
    <property type="molecule type" value="Genomic_DNA"/>
</dbReference>
<evidence type="ECO:0000259" key="2">
    <source>
        <dbReference type="Pfam" id="PF01979"/>
    </source>
</evidence>
<dbReference type="PANTHER" id="PTHR43135:SF3">
    <property type="entry name" value="ALPHA-D-RIBOSE 1-METHYLPHOSPHONATE 5-TRIPHOSPHATE DIPHOSPHATASE"/>
    <property type="match status" value="1"/>
</dbReference>
<dbReference type="Proteomes" id="UP000294980">
    <property type="component" value="Unassembled WGS sequence"/>
</dbReference>
<dbReference type="SUPFAM" id="SSF51556">
    <property type="entry name" value="Metallo-dependent hydrolases"/>
    <property type="match status" value="1"/>
</dbReference>
<keyword evidence="4" id="KW-1185">Reference proteome</keyword>
<evidence type="ECO:0000256" key="1">
    <source>
        <dbReference type="SAM" id="SignalP"/>
    </source>
</evidence>
<dbReference type="InterPro" id="IPR006680">
    <property type="entry name" value="Amidohydro-rel"/>
</dbReference>
<dbReference type="InterPro" id="IPR051781">
    <property type="entry name" value="Metallo-dep_Hydrolase"/>
</dbReference>
<dbReference type="Gene3D" id="2.30.40.10">
    <property type="entry name" value="Urease, subunit C, domain 1"/>
    <property type="match status" value="1"/>
</dbReference>
<feature type="signal peptide" evidence="1">
    <location>
        <begin position="1"/>
        <end position="30"/>
    </location>
</feature>
<accession>A0A4R2KVJ8</accession>
<sequence length="455" mass="50307">MRTYCLRTIATTLLLLSAIVFLPATVNAQAAGKASDDIQMVLVQAGHLVDPASGTATPDQEILIERNNRTGRGIIQAIGENLEVPADTEIIDLSGHYVTGGLVDAHDHLGLTYKEDPESNKYYFTTLMDSTPIRAIQSFSTGFQKLASGFTIVRDLGNNGLYADTALRRAIEQGWVPGPTMINSGIIIGAFGGQFSEIPEREETVYPEYLNADTDDEIVKAIRRNIHYGARVIKVCVDCQAYPYTVDQLKLFVSEAANAGRKVSGHVQTPEGARRAAEAGLWSLDHDRAMDPELHAIMAKKGIWRAGTETPKAAWSRVSDEEWERRIAMLRDAYDQGVKLVFSTDADYFIRGMDRGELTLEFVKTWKAAGIPHADILKIMTTHGYEISELENERGPIKEGFMADLIAMPENPLENIDALHGIDFVMKDGLVFKRDGVVAPMDFFHNGPAYGWDKK</sequence>
<organism evidence="3 4">
    <name type="scientific">Chromatocurvus halotolerans</name>
    <dbReference type="NCBI Taxonomy" id="1132028"/>
    <lineage>
        <taxon>Bacteria</taxon>
        <taxon>Pseudomonadati</taxon>
        <taxon>Pseudomonadota</taxon>
        <taxon>Gammaproteobacteria</taxon>
        <taxon>Cellvibrionales</taxon>
        <taxon>Halieaceae</taxon>
        <taxon>Chromatocurvus</taxon>
    </lineage>
</organism>
<feature type="domain" description="Amidohydrolase-related" evidence="2">
    <location>
        <begin position="97"/>
        <end position="429"/>
    </location>
</feature>
<protein>
    <submittedName>
        <fullName evidence="3">Imidazolonepropionase-like amidohydrolase</fullName>
    </submittedName>
</protein>